<dbReference type="AlphaFoldDB" id="A0A917MMS2"/>
<dbReference type="InterPro" id="IPR000524">
    <property type="entry name" value="Tscrpt_reg_HTH_GntR"/>
</dbReference>
<dbReference type="Pfam" id="PF00392">
    <property type="entry name" value="GntR"/>
    <property type="match status" value="1"/>
</dbReference>
<dbReference type="PANTHER" id="PTHR43537">
    <property type="entry name" value="TRANSCRIPTIONAL REGULATOR, GNTR FAMILY"/>
    <property type="match status" value="1"/>
</dbReference>
<dbReference type="GO" id="GO:0003700">
    <property type="term" value="F:DNA-binding transcription factor activity"/>
    <property type="evidence" value="ECO:0007669"/>
    <property type="project" value="InterPro"/>
</dbReference>
<reference evidence="5" key="2">
    <citation type="submission" date="2020-09" db="EMBL/GenBank/DDBJ databases">
        <authorList>
            <person name="Sun Q."/>
            <person name="Zhou Y."/>
        </authorList>
    </citation>
    <scope>NUCLEOTIDE SEQUENCE</scope>
    <source>
        <strain evidence="5">CGMCC 1.15794</strain>
    </source>
</reference>
<dbReference type="Gene3D" id="1.20.120.530">
    <property type="entry name" value="GntR ligand-binding domain-like"/>
    <property type="match status" value="1"/>
</dbReference>
<evidence type="ECO:0000313" key="5">
    <source>
        <dbReference type="EMBL" id="GGH36763.1"/>
    </source>
</evidence>
<dbReference type="InterPro" id="IPR036388">
    <property type="entry name" value="WH-like_DNA-bd_sf"/>
</dbReference>
<dbReference type="CDD" id="cd07377">
    <property type="entry name" value="WHTH_GntR"/>
    <property type="match status" value="1"/>
</dbReference>
<dbReference type="InterPro" id="IPR011711">
    <property type="entry name" value="GntR_C"/>
</dbReference>
<dbReference type="SMART" id="SM00895">
    <property type="entry name" value="FCD"/>
    <property type="match status" value="1"/>
</dbReference>
<dbReference type="GO" id="GO:0003677">
    <property type="term" value="F:DNA binding"/>
    <property type="evidence" value="ECO:0007669"/>
    <property type="project" value="UniProtKB-KW"/>
</dbReference>
<dbReference type="SUPFAM" id="SSF46785">
    <property type="entry name" value="Winged helix' DNA-binding domain"/>
    <property type="match status" value="1"/>
</dbReference>
<dbReference type="InterPro" id="IPR008920">
    <property type="entry name" value="TF_FadR/GntR_C"/>
</dbReference>
<organism evidence="5 6">
    <name type="scientific">Microbacterium album</name>
    <dbReference type="NCBI Taxonomy" id="2053191"/>
    <lineage>
        <taxon>Bacteria</taxon>
        <taxon>Bacillati</taxon>
        <taxon>Actinomycetota</taxon>
        <taxon>Actinomycetes</taxon>
        <taxon>Micrococcales</taxon>
        <taxon>Microbacteriaceae</taxon>
        <taxon>Microbacterium</taxon>
    </lineage>
</organism>
<feature type="domain" description="HTH gntR-type" evidence="4">
    <location>
        <begin position="3"/>
        <end position="70"/>
    </location>
</feature>
<name>A0A917MMS2_9MICO</name>
<reference evidence="5" key="1">
    <citation type="journal article" date="2014" name="Int. J. Syst. Evol. Microbiol.">
        <title>Complete genome sequence of Corynebacterium casei LMG S-19264T (=DSM 44701T), isolated from a smear-ripened cheese.</title>
        <authorList>
            <consortium name="US DOE Joint Genome Institute (JGI-PGF)"/>
            <person name="Walter F."/>
            <person name="Albersmeier A."/>
            <person name="Kalinowski J."/>
            <person name="Ruckert C."/>
        </authorList>
    </citation>
    <scope>NUCLEOTIDE SEQUENCE</scope>
    <source>
        <strain evidence="5">CGMCC 1.15794</strain>
    </source>
</reference>
<dbReference type="SMART" id="SM00345">
    <property type="entry name" value="HTH_GNTR"/>
    <property type="match status" value="1"/>
</dbReference>
<gene>
    <name evidence="5" type="ORF">GCM10010921_06130</name>
</gene>
<dbReference type="Gene3D" id="1.10.10.10">
    <property type="entry name" value="Winged helix-like DNA-binding domain superfamily/Winged helix DNA-binding domain"/>
    <property type="match status" value="1"/>
</dbReference>
<accession>A0A917MMS2</accession>
<dbReference type="InterPro" id="IPR036390">
    <property type="entry name" value="WH_DNA-bd_sf"/>
</dbReference>
<dbReference type="EMBL" id="BMJY01000002">
    <property type="protein sequence ID" value="GGH36763.1"/>
    <property type="molecule type" value="Genomic_DNA"/>
</dbReference>
<dbReference type="PANTHER" id="PTHR43537:SF49">
    <property type="entry name" value="TRANSCRIPTIONAL REGULATORY PROTEIN"/>
    <property type="match status" value="1"/>
</dbReference>
<dbReference type="PROSITE" id="PS50949">
    <property type="entry name" value="HTH_GNTR"/>
    <property type="match status" value="1"/>
</dbReference>
<dbReference type="RefSeq" id="WP_188754786.1">
    <property type="nucleotide sequence ID" value="NZ_BMJY01000002.1"/>
</dbReference>
<protein>
    <submittedName>
        <fullName evidence="5">GntR family transcriptional regulator</fullName>
    </submittedName>
</protein>
<proteinExistence type="predicted"/>
<sequence>MKQSRAEMLRDLIEQEIVTGAFAPGQRLDEVMLAERFGVSRTPVREALRQLAATELVEIKPHRGVFVRVIPIPEMLNMFEVMSELEGMCARLAARRRTEEQLRELDEARAECEATLATGDADEYYYANERFHSLLYAASGNPFLARMASSLQTRLKPFRRLQLRVPGRMGSSSDEHAAIVDAVRSGDAAEAERLAGSHVTVQGDRFSDFLAAVAMPLASA</sequence>
<keyword evidence="6" id="KW-1185">Reference proteome</keyword>
<dbReference type="SUPFAM" id="SSF48008">
    <property type="entry name" value="GntR ligand-binding domain-like"/>
    <property type="match status" value="1"/>
</dbReference>
<dbReference type="Pfam" id="PF07729">
    <property type="entry name" value="FCD"/>
    <property type="match status" value="1"/>
</dbReference>
<keyword evidence="2" id="KW-0238">DNA-binding</keyword>
<evidence type="ECO:0000256" key="3">
    <source>
        <dbReference type="ARBA" id="ARBA00023163"/>
    </source>
</evidence>
<evidence type="ECO:0000256" key="1">
    <source>
        <dbReference type="ARBA" id="ARBA00023015"/>
    </source>
</evidence>
<dbReference type="Proteomes" id="UP000657592">
    <property type="component" value="Unassembled WGS sequence"/>
</dbReference>
<evidence type="ECO:0000259" key="4">
    <source>
        <dbReference type="PROSITE" id="PS50949"/>
    </source>
</evidence>
<keyword evidence="1" id="KW-0805">Transcription regulation</keyword>
<evidence type="ECO:0000256" key="2">
    <source>
        <dbReference type="ARBA" id="ARBA00023125"/>
    </source>
</evidence>
<keyword evidence="3" id="KW-0804">Transcription</keyword>
<comment type="caution">
    <text evidence="5">The sequence shown here is derived from an EMBL/GenBank/DDBJ whole genome shotgun (WGS) entry which is preliminary data.</text>
</comment>
<evidence type="ECO:0000313" key="6">
    <source>
        <dbReference type="Proteomes" id="UP000657592"/>
    </source>
</evidence>